<accession>A0A8H7Z2F1</accession>
<organism evidence="2 3">
    <name type="scientific">Ajellomyces capsulatus</name>
    <name type="common">Darling's disease fungus</name>
    <name type="synonym">Histoplasma capsulatum</name>
    <dbReference type="NCBI Taxonomy" id="5037"/>
    <lineage>
        <taxon>Eukaryota</taxon>
        <taxon>Fungi</taxon>
        <taxon>Dikarya</taxon>
        <taxon>Ascomycota</taxon>
        <taxon>Pezizomycotina</taxon>
        <taxon>Eurotiomycetes</taxon>
        <taxon>Eurotiomycetidae</taxon>
        <taxon>Onygenales</taxon>
        <taxon>Ajellomycetaceae</taxon>
        <taxon>Histoplasma</taxon>
    </lineage>
</organism>
<dbReference type="Proteomes" id="UP000670092">
    <property type="component" value="Unassembled WGS sequence"/>
</dbReference>
<evidence type="ECO:0000313" key="3">
    <source>
        <dbReference type="Proteomes" id="UP000670092"/>
    </source>
</evidence>
<evidence type="ECO:0000256" key="1">
    <source>
        <dbReference type="SAM" id="Phobius"/>
    </source>
</evidence>
<keyword evidence="1" id="KW-1133">Transmembrane helix</keyword>
<dbReference type="AlphaFoldDB" id="A0A8H7Z2F1"/>
<feature type="transmembrane region" description="Helical" evidence="1">
    <location>
        <begin position="81"/>
        <end position="109"/>
    </location>
</feature>
<reference evidence="2 3" key="1">
    <citation type="submission" date="2021-01" db="EMBL/GenBank/DDBJ databases">
        <title>Chromosome-level genome assembly of a human fungal pathogen reveals clustering of transcriptionally co-regulated genes.</title>
        <authorList>
            <person name="Voorhies M."/>
            <person name="Cohen S."/>
            <person name="Shea T.P."/>
            <person name="Petrus S."/>
            <person name="Munoz J.F."/>
            <person name="Poplawski S."/>
            <person name="Goldman W.E."/>
            <person name="Michael T."/>
            <person name="Cuomo C.A."/>
            <person name="Sil A."/>
            <person name="Beyhan S."/>
        </authorList>
    </citation>
    <scope>NUCLEOTIDE SEQUENCE [LARGE SCALE GENOMIC DNA]</scope>
    <source>
        <strain evidence="2 3">G184AR</strain>
    </source>
</reference>
<proteinExistence type="predicted"/>
<sequence>MIHYHVNTEGLQQSCSCQCFLLFCLCFDIVGLSEEAKEKVIGHGACGRLLFFLFAFCPFCRSKKRMWKPSHPPSPIINCPLATVTFCFSSFCSVFVFFLFPCLLVNGILQPGMMKRRTDRKREQIQGRTF</sequence>
<name>A0A8H7Z2F1_AJECA</name>
<protein>
    <submittedName>
        <fullName evidence="2">Uncharacterized protein</fullName>
    </submittedName>
</protein>
<keyword evidence="1" id="KW-0472">Membrane</keyword>
<comment type="caution">
    <text evidence="2">The sequence shown here is derived from an EMBL/GenBank/DDBJ whole genome shotgun (WGS) entry which is preliminary data.</text>
</comment>
<gene>
    <name evidence="2" type="ORF">I7I52_10464</name>
</gene>
<evidence type="ECO:0000313" key="2">
    <source>
        <dbReference type="EMBL" id="KAG5299970.1"/>
    </source>
</evidence>
<dbReference type="VEuPathDB" id="FungiDB:I7I52_10464"/>
<dbReference type="EMBL" id="JAEVHI010000002">
    <property type="protein sequence ID" value="KAG5299970.1"/>
    <property type="molecule type" value="Genomic_DNA"/>
</dbReference>
<keyword evidence="1" id="KW-0812">Transmembrane</keyword>